<dbReference type="Proteomes" id="UP000006838">
    <property type="component" value="Chromosome"/>
</dbReference>
<reference evidence="3" key="1">
    <citation type="journal article" date="2006" name="Appl. Environ. Microbiol.">
        <title>Complete genome sequence of the marine, chemolithoautotrophic, ammonia-oxidizing bacterium Nitrosococcus oceani ATCC 19707.</title>
        <authorList>
            <person name="Klotz M.G."/>
            <person name="Arp D.J."/>
            <person name="Chain P.S.G."/>
            <person name="El-Sheikh A.F."/>
            <person name="Hauser L.J."/>
            <person name="Hommes N.G."/>
            <person name="Larimer F.W."/>
            <person name="Malfatti S.A."/>
            <person name="Norton J.M."/>
            <person name="Poret-Peterson A.T."/>
            <person name="Vergez L.M."/>
            <person name="Ward B.B."/>
        </authorList>
    </citation>
    <scope>NUCLEOTIDE SEQUENCE [LARGE SCALE GENOMIC DNA]</scope>
    <source>
        <strain evidence="3">ATCC 19707 / BCRC 17464 / NCIMB 11848 / C-107</strain>
    </source>
</reference>
<dbReference type="KEGG" id="noc:Noc_0980"/>
<dbReference type="InParanoid" id="Q3JCF6"/>
<dbReference type="HOGENOM" id="CLU_2288561_0_0_6"/>
<keyword evidence="3" id="KW-1185">Reference proteome</keyword>
<organism evidence="2 3">
    <name type="scientific">Nitrosococcus oceani (strain ATCC 19707 / BCRC 17464 / JCM 30415 / NCIMB 11848 / C-107)</name>
    <dbReference type="NCBI Taxonomy" id="323261"/>
    <lineage>
        <taxon>Bacteria</taxon>
        <taxon>Pseudomonadati</taxon>
        <taxon>Pseudomonadota</taxon>
        <taxon>Gammaproteobacteria</taxon>
        <taxon>Chromatiales</taxon>
        <taxon>Chromatiaceae</taxon>
        <taxon>Nitrosococcus</taxon>
    </lineage>
</organism>
<evidence type="ECO:0000256" key="1">
    <source>
        <dbReference type="SAM" id="MobiDB-lite"/>
    </source>
</evidence>
<feature type="region of interest" description="Disordered" evidence="1">
    <location>
        <begin position="82"/>
        <end position="118"/>
    </location>
</feature>
<gene>
    <name evidence="2" type="ordered locus">Noc_0980</name>
</gene>
<protein>
    <submittedName>
        <fullName evidence="2">Uncharacterized protein</fullName>
    </submittedName>
</protein>
<name>Q3JCF6_NITOC</name>
<sequence>MIRLNIFNCLLNAKEKTMKTKLIIMSLLLACGTWLAGCEQKGSAERAGETIDQTMEATGERLKEAGQAVQEKAENAYAATKKNLEEASEDTQEATKQAFEKTRETIEEAGQALKEKTQ</sequence>
<dbReference type="EMBL" id="CP000127">
    <property type="protein sequence ID" value="ABA57490.1"/>
    <property type="molecule type" value="Genomic_DNA"/>
</dbReference>
<dbReference type="Gene3D" id="1.20.120.20">
    <property type="entry name" value="Apolipoprotein"/>
    <property type="match status" value="1"/>
</dbReference>
<dbReference type="STRING" id="323261.Noc_0980"/>
<evidence type="ECO:0000313" key="2">
    <source>
        <dbReference type="EMBL" id="ABA57490.1"/>
    </source>
</evidence>
<dbReference type="AlphaFoldDB" id="Q3JCF6"/>
<proteinExistence type="predicted"/>
<accession>Q3JCF6</accession>
<evidence type="ECO:0000313" key="3">
    <source>
        <dbReference type="Proteomes" id="UP000006838"/>
    </source>
</evidence>